<name>A0A2G6KBU4_9BACT</name>
<comment type="caution">
    <text evidence="4">The sequence shown here is derived from an EMBL/GenBank/DDBJ whole genome shotgun (WGS) entry which is preliminary data.</text>
</comment>
<dbReference type="AlphaFoldDB" id="A0A2G6KBU4"/>
<dbReference type="Proteomes" id="UP000230821">
    <property type="component" value="Unassembled WGS sequence"/>
</dbReference>
<dbReference type="InterPro" id="IPR015424">
    <property type="entry name" value="PyrdxlP-dep_Trfase"/>
</dbReference>
<evidence type="ECO:0000256" key="3">
    <source>
        <dbReference type="RuleBase" id="RU004508"/>
    </source>
</evidence>
<dbReference type="InterPro" id="IPR015422">
    <property type="entry name" value="PyrdxlP-dep_Trfase_small"/>
</dbReference>
<dbReference type="Gene3D" id="3.40.640.10">
    <property type="entry name" value="Type I PLP-dependent aspartate aminotransferase-like (Major domain)"/>
    <property type="match status" value="1"/>
</dbReference>
<evidence type="ECO:0000256" key="2">
    <source>
        <dbReference type="PIRSR" id="PIRSR000390-2"/>
    </source>
</evidence>
<dbReference type="SUPFAM" id="SSF53383">
    <property type="entry name" value="PLP-dependent transferases"/>
    <property type="match status" value="1"/>
</dbReference>
<feature type="modified residue" description="N6-(pyridoxal phosphate)lysine" evidence="2">
    <location>
        <position position="196"/>
    </location>
</feature>
<dbReference type="PIRSF" id="PIRSF000390">
    <property type="entry name" value="PLP_StrS"/>
    <property type="match status" value="1"/>
</dbReference>
<dbReference type="PANTHER" id="PTHR30244">
    <property type="entry name" value="TRANSAMINASE"/>
    <property type="match status" value="1"/>
</dbReference>
<protein>
    <submittedName>
        <fullName evidence="4">Uncharacterized protein</fullName>
    </submittedName>
</protein>
<evidence type="ECO:0000256" key="1">
    <source>
        <dbReference type="PIRSR" id="PIRSR000390-1"/>
    </source>
</evidence>
<dbReference type="InterPro" id="IPR015421">
    <property type="entry name" value="PyrdxlP-dep_Trfase_major"/>
</dbReference>
<dbReference type="EMBL" id="PDSK01000103">
    <property type="protein sequence ID" value="PIE33105.1"/>
    <property type="molecule type" value="Genomic_DNA"/>
</dbReference>
<comment type="similarity">
    <text evidence="3">Belongs to the DegT/DnrJ/EryC1 family.</text>
</comment>
<evidence type="ECO:0000313" key="5">
    <source>
        <dbReference type="Proteomes" id="UP000230821"/>
    </source>
</evidence>
<reference evidence="4 5" key="1">
    <citation type="submission" date="2017-10" db="EMBL/GenBank/DDBJ databases">
        <title>Novel microbial diversity and functional potential in the marine mammal oral microbiome.</title>
        <authorList>
            <person name="Dudek N.K."/>
            <person name="Sun C.L."/>
            <person name="Burstein D."/>
            <person name="Kantor R.S."/>
            <person name="Aliaga Goltsman D.S."/>
            <person name="Bik E.M."/>
            <person name="Thomas B.C."/>
            <person name="Banfield J.F."/>
            <person name="Relman D.A."/>
        </authorList>
    </citation>
    <scope>NUCLEOTIDE SEQUENCE [LARGE SCALE GENOMIC DNA]</scope>
    <source>
        <strain evidence="4">DOLJORAL78_47_16</strain>
    </source>
</reference>
<dbReference type="InterPro" id="IPR000653">
    <property type="entry name" value="DegT/StrS_aminotransferase"/>
</dbReference>
<keyword evidence="2 3" id="KW-0663">Pyridoxal phosphate</keyword>
<accession>A0A2G6KBU4</accession>
<dbReference type="GO" id="GO:0030170">
    <property type="term" value="F:pyridoxal phosphate binding"/>
    <property type="evidence" value="ECO:0007669"/>
    <property type="project" value="TreeGrafter"/>
</dbReference>
<dbReference type="Pfam" id="PF01041">
    <property type="entry name" value="DegT_DnrJ_EryC1"/>
    <property type="match status" value="1"/>
</dbReference>
<feature type="active site" description="Proton acceptor" evidence="1">
    <location>
        <position position="196"/>
    </location>
</feature>
<dbReference type="PANTHER" id="PTHR30244:SF34">
    <property type="entry name" value="DTDP-4-AMINO-4,6-DIDEOXYGALACTOSE TRANSAMINASE"/>
    <property type="match status" value="1"/>
</dbReference>
<dbReference type="GO" id="GO:0008483">
    <property type="term" value="F:transaminase activity"/>
    <property type="evidence" value="ECO:0007669"/>
    <property type="project" value="TreeGrafter"/>
</dbReference>
<gene>
    <name evidence="4" type="ORF">CSA56_13045</name>
</gene>
<proteinExistence type="inferred from homology"/>
<sequence>MQMYSNVINSFPTFFSRVVYWELKQTFFMIIRLMLFGQLAQGTYRKELTKLIKRQFPVLECIALESGSNAIEVALGAFKQLDPSRSRVLIPVYICPSVIRAVKRAGLTPCFTAVSNDLTLIPEDLQRKLNADTLAVIIPHIYGYAAQISECVQLIRQAAPSVFIIDDAAAAFGINVQNRPLGSWGDVGIFSFGPSKQLTATGGGMLLISNTDVLRVVQECVAAIPEPSETETLLKVLRFWRDFICIRYSPALNYWGKKFLKITPRSYRSWNLKKMSNIDAALVLWLLNHKQCIHTRRNQIIEYYIRELSKLPAVSFPQENASTFGVSRFYMRTSGYSVERNQQGEIVRDNPLVAYLRSRGIQAGYGYAVLEDDLGREGEQLRKERHAWFNELVWLPIDHTKDLACYETVINAITSFFNVS</sequence>
<organism evidence="4 5">
    <name type="scientific">candidate division KSB3 bacterium</name>
    <dbReference type="NCBI Taxonomy" id="2044937"/>
    <lineage>
        <taxon>Bacteria</taxon>
        <taxon>candidate division KSB3</taxon>
    </lineage>
</organism>
<evidence type="ECO:0000313" key="4">
    <source>
        <dbReference type="EMBL" id="PIE33105.1"/>
    </source>
</evidence>
<dbReference type="Gene3D" id="3.90.1150.10">
    <property type="entry name" value="Aspartate Aminotransferase, domain 1"/>
    <property type="match status" value="1"/>
</dbReference>
<dbReference type="GO" id="GO:0000271">
    <property type="term" value="P:polysaccharide biosynthetic process"/>
    <property type="evidence" value="ECO:0007669"/>
    <property type="project" value="TreeGrafter"/>
</dbReference>